<dbReference type="EC" id="2.3.2.31" evidence="2"/>
<dbReference type="CDD" id="cd20335">
    <property type="entry name" value="BRcat_RBR"/>
    <property type="match status" value="1"/>
</dbReference>
<dbReference type="SUPFAM" id="SSF57850">
    <property type="entry name" value="RING/U-box"/>
    <property type="match status" value="3"/>
</dbReference>
<dbReference type="PANTHER" id="PTHR11685">
    <property type="entry name" value="RBR FAMILY RING FINGER AND IBR DOMAIN-CONTAINING"/>
    <property type="match status" value="1"/>
</dbReference>
<feature type="compositionally biased region" description="Basic and acidic residues" evidence="9">
    <location>
        <begin position="14"/>
        <end position="29"/>
    </location>
</feature>
<keyword evidence="12" id="KW-1185">Reference proteome</keyword>
<dbReference type="InterPro" id="IPR002867">
    <property type="entry name" value="IBR_dom"/>
</dbReference>
<feature type="region of interest" description="Disordered" evidence="9">
    <location>
        <begin position="14"/>
        <end position="100"/>
    </location>
</feature>
<dbReference type="GO" id="GO:0061630">
    <property type="term" value="F:ubiquitin protein ligase activity"/>
    <property type="evidence" value="ECO:0007669"/>
    <property type="project" value="UniProtKB-EC"/>
</dbReference>
<dbReference type="RefSeq" id="XP_064655669.1">
    <property type="nucleotide sequence ID" value="XM_064806343.1"/>
</dbReference>
<dbReference type="AlphaFoldDB" id="A0AAV9P0I4"/>
<evidence type="ECO:0000313" key="12">
    <source>
        <dbReference type="Proteomes" id="UP001337655"/>
    </source>
</evidence>
<comment type="caution">
    <text evidence="11">The sequence shown here is derived from an EMBL/GenBank/DDBJ whole genome shotgun (WGS) entry which is preliminary data.</text>
</comment>
<evidence type="ECO:0000256" key="6">
    <source>
        <dbReference type="ARBA" id="ARBA00022771"/>
    </source>
</evidence>
<evidence type="ECO:0000256" key="4">
    <source>
        <dbReference type="ARBA" id="ARBA00022723"/>
    </source>
</evidence>
<evidence type="ECO:0000256" key="5">
    <source>
        <dbReference type="ARBA" id="ARBA00022737"/>
    </source>
</evidence>
<evidence type="ECO:0000259" key="10">
    <source>
        <dbReference type="PROSITE" id="PS51873"/>
    </source>
</evidence>
<dbReference type="EMBL" id="JAVRRT010000016">
    <property type="protein sequence ID" value="KAK5165585.1"/>
    <property type="molecule type" value="Genomic_DNA"/>
</dbReference>
<evidence type="ECO:0000256" key="8">
    <source>
        <dbReference type="ARBA" id="ARBA00022833"/>
    </source>
</evidence>
<dbReference type="SMART" id="SM00647">
    <property type="entry name" value="IBR"/>
    <property type="match status" value="2"/>
</dbReference>
<dbReference type="InterPro" id="IPR044066">
    <property type="entry name" value="TRIAD_supradom"/>
</dbReference>
<accession>A0AAV9P0I4</accession>
<evidence type="ECO:0000256" key="9">
    <source>
        <dbReference type="SAM" id="MobiDB-lite"/>
    </source>
</evidence>
<dbReference type="PROSITE" id="PS51873">
    <property type="entry name" value="TRIAD"/>
    <property type="match status" value="1"/>
</dbReference>
<dbReference type="Pfam" id="PF22191">
    <property type="entry name" value="IBR_1"/>
    <property type="match status" value="1"/>
</dbReference>
<dbReference type="Gene3D" id="3.30.40.10">
    <property type="entry name" value="Zinc/RING finger domain, C3HC4 (zinc finger)"/>
    <property type="match status" value="1"/>
</dbReference>
<keyword evidence="4" id="KW-0479">Metal-binding</keyword>
<dbReference type="GeneID" id="89930446"/>
<feature type="domain" description="RING-type" evidence="10">
    <location>
        <begin position="140"/>
        <end position="367"/>
    </location>
</feature>
<keyword evidence="3" id="KW-0808">Transferase</keyword>
<comment type="catalytic activity">
    <reaction evidence="1">
        <text>[E2 ubiquitin-conjugating enzyme]-S-ubiquitinyl-L-cysteine + [acceptor protein]-L-lysine = [E2 ubiquitin-conjugating enzyme]-L-cysteine + [acceptor protein]-N(6)-ubiquitinyl-L-lysine.</text>
        <dbReference type="EC" id="2.3.2.31"/>
    </reaction>
</comment>
<evidence type="ECO:0000256" key="2">
    <source>
        <dbReference type="ARBA" id="ARBA00012251"/>
    </source>
</evidence>
<reference evidence="11 12" key="1">
    <citation type="submission" date="2023-08" db="EMBL/GenBank/DDBJ databases">
        <title>Black Yeasts Isolated from many extreme environments.</title>
        <authorList>
            <person name="Coleine C."/>
            <person name="Stajich J.E."/>
            <person name="Selbmann L."/>
        </authorList>
    </citation>
    <scope>NUCLEOTIDE SEQUENCE [LARGE SCALE GENOMIC DNA]</scope>
    <source>
        <strain evidence="11 12">CCFEE 5935</strain>
    </source>
</reference>
<feature type="compositionally biased region" description="Acidic residues" evidence="9">
    <location>
        <begin position="42"/>
        <end position="76"/>
    </location>
</feature>
<evidence type="ECO:0000256" key="7">
    <source>
        <dbReference type="ARBA" id="ARBA00022786"/>
    </source>
</evidence>
<keyword evidence="5" id="KW-0677">Repeat</keyword>
<proteinExistence type="predicted"/>
<keyword evidence="8" id="KW-0862">Zinc</keyword>
<name>A0AAV9P0I4_9PEZI</name>
<evidence type="ECO:0000256" key="1">
    <source>
        <dbReference type="ARBA" id="ARBA00001798"/>
    </source>
</evidence>
<dbReference type="InterPro" id="IPR031127">
    <property type="entry name" value="E3_UB_ligase_RBR"/>
</dbReference>
<evidence type="ECO:0000313" key="11">
    <source>
        <dbReference type="EMBL" id="KAK5165585.1"/>
    </source>
</evidence>
<dbReference type="GO" id="GO:0016567">
    <property type="term" value="P:protein ubiquitination"/>
    <property type="evidence" value="ECO:0007669"/>
    <property type="project" value="InterPro"/>
</dbReference>
<keyword evidence="7" id="KW-0833">Ubl conjugation pathway</keyword>
<dbReference type="GO" id="GO:0008270">
    <property type="term" value="F:zinc ion binding"/>
    <property type="evidence" value="ECO:0007669"/>
    <property type="project" value="UniProtKB-KW"/>
</dbReference>
<protein>
    <recommendedName>
        <fullName evidence="2">RBR-type E3 ubiquitin transferase</fullName>
        <ecNumber evidence="2">2.3.2.31</ecNumber>
    </recommendedName>
</protein>
<evidence type="ECO:0000256" key="3">
    <source>
        <dbReference type="ARBA" id="ARBA00022679"/>
    </source>
</evidence>
<sequence length="367" mass="41357">MVWPAGYWRVFEPLERRVRSVSPDDRSSDRPSSVASVNEGEGTGDDQEENSGDEEDECDSDEEELSDLDSSEDYDSDSTYVDSDSEDSEDGEVERPTAIVILQIPSLKREQLSGKRKSRTDDVNDDSAAATTRVLKKQRRSIECAICCSDLKMDKFPVLRHEGSVADEQSVCFTCWEKHISSTLLAKGWDVVKCLECDKLLDEVEIKKLASVETWLDKAAKAYREGDEEFRACPSASCSWGCFFFTNEDGNIFACQLCKYRWCVVCEVPMHEDQTCSAYQARVAREEKARREELAVQNTASEKLVGKSSKACPGCTARIEKISWCDHVRCRRCHHQFCWLCFAAYGGKGGILSEGNKAHEKSCKHYA</sequence>
<keyword evidence="6" id="KW-0863">Zinc-finger</keyword>
<feature type="compositionally biased region" description="Acidic residues" evidence="9">
    <location>
        <begin position="83"/>
        <end position="92"/>
    </location>
</feature>
<dbReference type="Gene3D" id="1.20.120.1750">
    <property type="match status" value="1"/>
</dbReference>
<organism evidence="11 12">
    <name type="scientific">Saxophila tyrrhenica</name>
    <dbReference type="NCBI Taxonomy" id="1690608"/>
    <lineage>
        <taxon>Eukaryota</taxon>
        <taxon>Fungi</taxon>
        <taxon>Dikarya</taxon>
        <taxon>Ascomycota</taxon>
        <taxon>Pezizomycotina</taxon>
        <taxon>Dothideomycetes</taxon>
        <taxon>Dothideomycetidae</taxon>
        <taxon>Mycosphaerellales</taxon>
        <taxon>Extremaceae</taxon>
        <taxon>Saxophila</taxon>
    </lineage>
</organism>
<dbReference type="Proteomes" id="UP001337655">
    <property type="component" value="Unassembled WGS sequence"/>
</dbReference>
<dbReference type="Pfam" id="PF01485">
    <property type="entry name" value="IBR"/>
    <property type="match status" value="1"/>
</dbReference>
<dbReference type="InterPro" id="IPR013083">
    <property type="entry name" value="Znf_RING/FYVE/PHD"/>
</dbReference>
<gene>
    <name evidence="11" type="ORF">LTR77_009114</name>
</gene>